<dbReference type="InterPro" id="IPR012910">
    <property type="entry name" value="Plug_dom"/>
</dbReference>
<evidence type="ECO:0000256" key="15">
    <source>
        <dbReference type="SAM" id="SignalP"/>
    </source>
</evidence>
<dbReference type="CDD" id="cd01347">
    <property type="entry name" value="ligand_gated_channel"/>
    <property type="match status" value="1"/>
</dbReference>
<dbReference type="Gene3D" id="2.40.170.20">
    <property type="entry name" value="TonB-dependent receptor, beta-barrel domain"/>
    <property type="match status" value="1"/>
</dbReference>
<comment type="similarity">
    <text evidence="2 13 14">Belongs to the TonB-dependent receptor family.</text>
</comment>
<evidence type="ECO:0000256" key="13">
    <source>
        <dbReference type="PROSITE-ProRule" id="PRU01360"/>
    </source>
</evidence>
<dbReference type="Pfam" id="PF13505">
    <property type="entry name" value="OMP_b-brl"/>
    <property type="match status" value="1"/>
</dbReference>
<sequence>MRMMTTRRLRLLTLCLLAGTALATLPAGVPHAHAQGGQSVALSIASMPVPRALADLSVRAGLQVLYSGTKAYEIMSRPVNGLYPPEEALRIMLAGTGISWRFVGPRAVTILVPGEDGPLGGAVQGAGADGAIELGTIDVTGTGTPADRPFETAGSTNYISSEEIERFPPQTAGALFQGTPGVISGGGNNGASIDPNIRGLQGQNRVATTIDGSQQSTSSYRGYSGIDSRTYVDPDLISGITITKGPDGAVAGAIGGTIAMETLNVEDILKAGERWGVRVRAGIATNSIDPVIGASAATFGDPDGAAITNGSFALAVREDNVDAIGAFVRRKSGNYFAGTQGSLTTTDYLGNEVPLSNYGHGQLVYNTSEDVTSALLKATFRPTDEQQLQIGYLYYGNDFGEVSPSVITAGNGVTDQLPLSSVEINQATLRYHYTPTSTDLVDFRLDTYVSNTEESNVFMSLGELQELDQQSQNVGVNASNTSRFSVADMPVAVSYGGSYVYENARPTQIYDFSDVALWAIPANGEREVGALFARVKWEPTTWLELSAGLEYLTYNTSFNGISTYNVQGEPFTGYSGDGLSPSASVMVTPLEGWQIYGQYQSGIRPPSVRETSQTRSDQVFNPDLQAEEASNWEFGTNLLRDDVLLAGDKLRLKLAYFDNTTDNYIGRQFDGSMGLFNYDYVRFKGVEFSGRYDAGAVFAEFGLNYYTDFESCQQNGVCTDYTLSADYLTNQIPPRFTASLTAGARFLDDRLTLGGRVTYMSERLVPVEEDGGFFTWVTKVWEPYTVVDAFAQWKLNSHLTLDISVQNLLDTYYVDALNNTDMPAPGRTVMATLTGTFGSDEPIAPLPVGLRGNGERWTGLYAGGSFGYGFGSVDGTTTLADGSYAPRAFNESANEEFSGGLWGGQVGYNYQFANNVVFGIEADISSLDIGSSSVLGATEGPNLIANRMPEAQTDYSFDWMSTVRAKLGYALNDQWLVYGTAGIAFLHETEDRAQYISASATASNPGGSRTNLSFTESASRTRTGFSAGGGAEFAINDRWSVKAEYAFAGFGAESFTFNRARSGVTRSYSTTTQIGTVWAVRSEVGCATRGGRFCDIIEKPVYETKNYVGTSEIADGRDASNSASFQAVKIGLNYRF</sequence>
<dbReference type="InterPro" id="IPR011662">
    <property type="entry name" value="Secretin/TonB_short_N"/>
</dbReference>
<keyword evidence="9 14" id="KW-0798">TonB box</keyword>
<evidence type="ECO:0000256" key="11">
    <source>
        <dbReference type="ARBA" id="ARBA00023170"/>
    </source>
</evidence>
<evidence type="ECO:0000313" key="18">
    <source>
        <dbReference type="Proteomes" id="UP000198889"/>
    </source>
</evidence>
<proteinExistence type="inferred from homology"/>
<reference evidence="18" key="1">
    <citation type="submission" date="2016-10" db="EMBL/GenBank/DDBJ databases">
        <authorList>
            <person name="Varghese N."/>
            <person name="Submissions S."/>
        </authorList>
    </citation>
    <scope>NUCLEOTIDE SEQUENCE [LARGE SCALE GENOMIC DNA]</scope>
    <source>
        <strain evidence="18">CGMCC 1.1761</strain>
    </source>
</reference>
<protein>
    <submittedName>
        <fullName evidence="17">Hemoglobin/transferrin/lactoferrin receptor protein</fullName>
    </submittedName>
</protein>
<comment type="subcellular location">
    <subcellularLocation>
        <location evidence="1 13">Cell outer membrane</location>
        <topology evidence="1 13">Multi-pass membrane protein</topology>
    </subcellularLocation>
</comment>
<evidence type="ECO:0000313" key="17">
    <source>
        <dbReference type="EMBL" id="SCW73632.1"/>
    </source>
</evidence>
<feature type="chain" id="PRO_5011665963" evidence="15">
    <location>
        <begin position="24"/>
        <end position="1136"/>
    </location>
</feature>
<dbReference type="SUPFAM" id="SSF56925">
    <property type="entry name" value="OMPA-like"/>
    <property type="match status" value="1"/>
</dbReference>
<dbReference type="Pfam" id="PF07715">
    <property type="entry name" value="Plug"/>
    <property type="match status" value="1"/>
</dbReference>
<dbReference type="Gene3D" id="2.40.160.20">
    <property type="match status" value="1"/>
</dbReference>
<dbReference type="GO" id="GO:0009279">
    <property type="term" value="C:cell outer membrane"/>
    <property type="evidence" value="ECO:0007669"/>
    <property type="project" value="UniProtKB-SubCell"/>
</dbReference>
<dbReference type="Pfam" id="PF00593">
    <property type="entry name" value="TonB_dep_Rec_b-barrel"/>
    <property type="match status" value="1"/>
</dbReference>
<dbReference type="GO" id="GO:0015344">
    <property type="term" value="F:siderophore uptake transmembrane transporter activity"/>
    <property type="evidence" value="ECO:0007669"/>
    <property type="project" value="TreeGrafter"/>
</dbReference>
<evidence type="ECO:0000256" key="2">
    <source>
        <dbReference type="ARBA" id="ARBA00009810"/>
    </source>
</evidence>
<dbReference type="EMBL" id="FMTP01000003">
    <property type="protein sequence ID" value="SCW73632.1"/>
    <property type="molecule type" value="Genomic_DNA"/>
</dbReference>
<evidence type="ECO:0000259" key="16">
    <source>
        <dbReference type="SMART" id="SM00965"/>
    </source>
</evidence>
<keyword evidence="12 13" id="KW-0998">Cell outer membrane</keyword>
<keyword evidence="3 13" id="KW-0813">Transport</keyword>
<dbReference type="InterPro" id="IPR037066">
    <property type="entry name" value="Plug_dom_sf"/>
</dbReference>
<dbReference type="InterPro" id="IPR039426">
    <property type="entry name" value="TonB-dep_rcpt-like"/>
</dbReference>
<keyword evidence="11 17" id="KW-0675">Receptor</keyword>
<dbReference type="InterPro" id="IPR027385">
    <property type="entry name" value="Beta-barrel_OMP"/>
</dbReference>
<evidence type="ECO:0000256" key="6">
    <source>
        <dbReference type="ARBA" id="ARBA00022692"/>
    </source>
</evidence>
<keyword evidence="18" id="KW-1185">Reference proteome</keyword>
<keyword evidence="5" id="KW-0406">Ion transport</keyword>
<dbReference type="InterPro" id="IPR011250">
    <property type="entry name" value="OMP/PagP_B-barrel"/>
</dbReference>
<name>A0A1G4SWS9_9HYPH</name>
<dbReference type="GO" id="GO:0044718">
    <property type="term" value="P:siderophore transmembrane transport"/>
    <property type="evidence" value="ECO:0007669"/>
    <property type="project" value="TreeGrafter"/>
</dbReference>
<keyword evidence="6 13" id="KW-0812">Transmembrane</keyword>
<dbReference type="PROSITE" id="PS52016">
    <property type="entry name" value="TONB_DEPENDENT_REC_3"/>
    <property type="match status" value="1"/>
</dbReference>
<dbReference type="SMART" id="SM00965">
    <property type="entry name" value="STN"/>
    <property type="match status" value="1"/>
</dbReference>
<keyword evidence="4 13" id="KW-1134">Transmembrane beta strand</keyword>
<dbReference type="GO" id="GO:0015232">
    <property type="term" value="F:heme transmembrane transporter activity"/>
    <property type="evidence" value="ECO:0007669"/>
    <property type="project" value="InterPro"/>
</dbReference>
<evidence type="ECO:0000256" key="5">
    <source>
        <dbReference type="ARBA" id="ARBA00022496"/>
    </source>
</evidence>
<dbReference type="InterPro" id="IPR000531">
    <property type="entry name" value="Beta-barrel_TonB"/>
</dbReference>
<feature type="domain" description="Secretin/TonB short N-terminal" evidence="16">
    <location>
        <begin position="62"/>
        <end position="113"/>
    </location>
</feature>
<dbReference type="SUPFAM" id="SSF56935">
    <property type="entry name" value="Porins"/>
    <property type="match status" value="1"/>
</dbReference>
<dbReference type="PANTHER" id="PTHR30069:SF41">
    <property type="entry name" value="HEME_HEMOPEXIN UTILIZATION PROTEIN C"/>
    <property type="match status" value="1"/>
</dbReference>
<evidence type="ECO:0000256" key="3">
    <source>
        <dbReference type="ARBA" id="ARBA00022448"/>
    </source>
</evidence>
<evidence type="ECO:0000256" key="4">
    <source>
        <dbReference type="ARBA" id="ARBA00022452"/>
    </source>
</evidence>
<dbReference type="InterPro" id="IPR006311">
    <property type="entry name" value="TAT_signal"/>
</dbReference>
<evidence type="ECO:0000256" key="14">
    <source>
        <dbReference type="RuleBase" id="RU003357"/>
    </source>
</evidence>
<evidence type="ECO:0000256" key="12">
    <source>
        <dbReference type="ARBA" id="ARBA00023237"/>
    </source>
</evidence>
<evidence type="ECO:0000256" key="9">
    <source>
        <dbReference type="ARBA" id="ARBA00023077"/>
    </source>
</evidence>
<dbReference type="NCBIfam" id="TIGR01785">
    <property type="entry name" value="TonB-hemin"/>
    <property type="match status" value="1"/>
</dbReference>
<feature type="signal peptide" evidence="15">
    <location>
        <begin position="1"/>
        <end position="23"/>
    </location>
</feature>
<evidence type="ECO:0000256" key="8">
    <source>
        <dbReference type="ARBA" id="ARBA00023004"/>
    </source>
</evidence>
<dbReference type="InterPro" id="IPR036942">
    <property type="entry name" value="Beta-barrel_TonB_sf"/>
</dbReference>
<dbReference type="Gene3D" id="2.170.130.10">
    <property type="entry name" value="TonB-dependent receptor, plug domain"/>
    <property type="match status" value="1"/>
</dbReference>
<keyword evidence="10 13" id="KW-0472">Membrane</keyword>
<evidence type="ECO:0000256" key="1">
    <source>
        <dbReference type="ARBA" id="ARBA00004571"/>
    </source>
</evidence>
<dbReference type="PROSITE" id="PS51318">
    <property type="entry name" value="TAT"/>
    <property type="match status" value="1"/>
</dbReference>
<gene>
    <name evidence="17" type="ORF">SAMN05660859_2594</name>
</gene>
<keyword evidence="8" id="KW-0408">Iron</keyword>
<organism evidence="17 18">
    <name type="scientific">Ancylobacter rudongensis</name>
    <dbReference type="NCBI Taxonomy" id="177413"/>
    <lineage>
        <taxon>Bacteria</taxon>
        <taxon>Pseudomonadati</taxon>
        <taxon>Pseudomonadota</taxon>
        <taxon>Alphaproteobacteria</taxon>
        <taxon>Hyphomicrobiales</taxon>
        <taxon>Xanthobacteraceae</taxon>
        <taxon>Ancylobacter</taxon>
    </lineage>
</organism>
<accession>A0A1G4SWS9</accession>
<dbReference type="Proteomes" id="UP000198889">
    <property type="component" value="Unassembled WGS sequence"/>
</dbReference>
<evidence type="ECO:0000256" key="10">
    <source>
        <dbReference type="ARBA" id="ARBA00023136"/>
    </source>
</evidence>
<evidence type="ECO:0000256" key="7">
    <source>
        <dbReference type="ARBA" id="ARBA00022729"/>
    </source>
</evidence>
<keyword evidence="7 15" id="KW-0732">Signal</keyword>
<dbReference type="STRING" id="177413.SAMN05660859_2594"/>
<dbReference type="InterPro" id="IPR011276">
    <property type="entry name" value="TonB_haem/Hb_rcpt"/>
</dbReference>
<dbReference type="PANTHER" id="PTHR30069">
    <property type="entry name" value="TONB-DEPENDENT OUTER MEMBRANE RECEPTOR"/>
    <property type="match status" value="1"/>
</dbReference>
<dbReference type="Gene3D" id="3.55.50.30">
    <property type="match status" value="1"/>
</dbReference>
<dbReference type="AlphaFoldDB" id="A0A1G4SWS9"/>
<keyword evidence="5" id="KW-0410">Iron transport</keyword>